<evidence type="ECO:0000256" key="1">
    <source>
        <dbReference type="SAM" id="MobiDB-lite"/>
    </source>
</evidence>
<evidence type="ECO:0000313" key="3">
    <source>
        <dbReference type="Proteomes" id="UP001465755"/>
    </source>
</evidence>
<feature type="region of interest" description="Disordered" evidence="1">
    <location>
        <begin position="1"/>
        <end position="51"/>
    </location>
</feature>
<keyword evidence="3" id="KW-1185">Reference proteome</keyword>
<accession>A0AAW1PUP5</accession>
<feature type="compositionally biased region" description="Polar residues" evidence="1">
    <location>
        <begin position="1"/>
        <end position="13"/>
    </location>
</feature>
<dbReference type="Proteomes" id="UP001465755">
    <property type="component" value="Unassembled WGS sequence"/>
</dbReference>
<feature type="region of interest" description="Disordered" evidence="1">
    <location>
        <begin position="260"/>
        <end position="282"/>
    </location>
</feature>
<dbReference type="EMBL" id="JALJOQ010000004">
    <property type="protein sequence ID" value="KAK9813565.1"/>
    <property type="molecule type" value="Genomic_DNA"/>
</dbReference>
<gene>
    <name evidence="2" type="ORF">WJX73_007584</name>
</gene>
<feature type="compositionally biased region" description="Polar residues" evidence="1">
    <location>
        <begin position="263"/>
        <end position="273"/>
    </location>
</feature>
<protein>
    <submittedName>
        <fullName evidence="2">Uncharacterized protein</fullName>
    </submittedName>
</protein>
<reference evidence="2 3" key="1">
    <citation type="journal article" date="2024" name="Nat. Commun.">
        <title>Phylogenomics reveals the evolutionary origins of lichenization in chlorophyte algae.</title>
        <authorList>
            <person name="Puginier C."/>
            <person name="Libourel C."/>
            <person name="Otte J."/>
            <person name="Skaloud P."/>
            <person name="Haon M."/>
            <person name="Grisel S."/>
            <person name="Petersen M."/>
            <person name="Berrin J.G."/>
            <person name="Delaux P.M."/>
            <person name="Dal Grande F."/>
            <person name="Keller J."/>
        </authorList>
    </citation>
    <scope>NUCLEOTIDE SEQUENCE [LARGE SCALE GENOMIC DNA]</scope>
    <source>
        <strain evidence="2 3">SAG 2036</strain>
    </source>
</reference>
<name>A0AAW1PUP5_9CHLO</name>
<dbReference type="AlphaFoldDB" id="A0AAW1PUP5"/>
<comment type="caution">
    <text evidence="2">The sequence shown here is derived from an EMBL/GenBank/DDBJ whole genome shotgun (WGS) entry which is preliminary data.</text>
</comment>
<organism evidence="2 3">
    <name type="scientific">Symbiochloris irregularis</name>
    <dbReference type="NCBI Taxonomy" id="706552"/>
    <lineage>
        <taxon>Eukaryota</taxon>
        <taxon>Viridiplantae</taxon>
        <taxon>Chlorophyta</taxon>
        <taxon>core chlorophytes</taxon>
        <taxon>Trebouxiophyceae</taxon>
        <taxon>Trebouxiales</taxon>
        <taxon>Trebouxiaceae</taxon>
        <taxon>Symbiochloris</taxon>
    </lineage>
</organism>
<proteinExistence type="predicted"/>
<sequence length="282" mass="30456">MRSLHTLQGNSKTDYGRKRDTQPEAGYKTHIPCTFGPVHSSQTKPYKTSKTKRRQFLTRLRETYGSEKNAVSPTQKACMDVKKPSENLDMDEVTLNAPAVPENIYPMPILTPIEGAEKNVAGVTIQTASMDVKVQSEMQDLDGLNVAAVSEPLYPMPILAPIEGTTFCPVAKTVDKEVACTKDPVCAPPAAPTQAPPTYDHPVKFPKAQQQQQHQQQQHGTVPSAIVIAPGGTKKMRGFKAAIPATLKRGAAVLKNVVKRPTPHTSEGESISALTAPLAKGV</sequence>
<evidence type="ECO:0000313" key="2">
    <source>
        <dbReference type="EMBL" id="KAK9813565.1"/>
    </source>
</evidence>